<dbReference type="Gene3D" id="1.10.1760.20">
    <property type="match status" value="1"/>
</dbReference>
<sequence>MMNTRTRSNSLAIMALMTALIFVLQFVTVPLGAITVSLAMVPVSVTAVALGPAGGLAAGAIWGLASLLKALLGSSGMTSILFNMSPLATALLCFFPRILDGVLVGLLYRGFRKLTNPLISGSLVGFLSAFFNTLFFMSGIVLLFGQTAYLQKMMAGRNVLAFILSIIAGNALFEMLVAAVVTGPVVATLSKAHLIKGKNEEM</sequence>
<feature type="transmembrane region" description="Helical" evidence="1">
    <location>
        <begin position="119"/>
        <end position="145"/>
    </location>
</feature>
<proteinExistence type="predicted"/>
<evidence type="ECO:0000313" key="3">
    <source>
        <dbReference type="Proteomes" id="UP000003494"/>
    </source>
</evidence>
<name>C4GBQ9_9FIRM</name>
<dbReference type="GO" id="GO:0022857">
    <property type="term" value="F:transmembrane transporter activity"/>
    <property type="evidence" value="ECO:0007669"/>
    <property type="project" value="InterPro"/>
</dbReference>
<keyword evidence="1" id="KW-0472">Membrane</keyword>
<accession>C4GBQ9</accession>
<dbReference type="eggNOG" id="COG4684">
    <property type="taxonomic scope" value="Bacteria"/>
</dbReference>
<dbReference type="Proteomes" id="UP000003494">
    <property type="component" value="Unassembled WGS sequence"/>
</dbReference>
<feature type="transmembrane region" description="Helical" evidence="1">
    <location>
        <begin position="157"/>
        <end position="181"/>
    </location>
</feature>
<evidence type="ECO:0000256" key="1">
    <source>
        <dbReference type="SAM" id="Phobius"/>
    </source>
</evidence>
<dbReference type="AlphaFoldDB" id="C4GBQ9"/>
<dbReference type="Pfam" id="PF12822">
    <property type="entry name" value="ECF_trnsprt"/>
    <property type="match status" value="1"/>
</dbReference>
<dbReference type="HOGENOM" id="CLU_088550_2_0_9"/>
<feature type="transmembrane region" description="Helical" evidence="1">
    <location>
        <begin position="80"/>
        <end position="99"/>
    </location>
</feature>
<keyword evidence="1" id="KW-1133">Transmembrane helix</keyword>
<protein>
    <submittedName>
        <fullName evidence="2">Thiamine transporter protein (Thia_YuaJ)</fullName>
    </submittedName>
</protein>
<dbReference type="STRING" id="626523.GCWU000342_01362"/>
<evidence type="ECO:0000313" key="2">
    <source>
        <dbReference type="EMBL" id="EEP28552.1"/>
    </source>
</evidence>
<organism evidence="2 3">
    <name type="scientific">Shuttleworthella satelles DSM 14600</name>
    <dbReference type="NCBI Taxonomy" id="626523"/>
    <lineage>
        <taxon>Bacteria</taxon>
        <taxon>Bacillati</taxon>
        <taxon>Bacillota</taxon>
        <taxon>Clostridia</taxon>
        <taxon>Lachnospirales</taxon>
        <taxon>Lachnospiraceae</taxon>
        <taxon>Shuttleworthella</taxon>
    </lineage>
</organism>
<gene>
    <name evidence="2" type="ORF">GCWU000342_01362</name>
</gene>
<reference evidence="2" key="1">
    <citation type="submission" date="2009-04" db="EMBL/GenBank/DDBJ databases">
        <authorList>
            <person name="Weinstock G."/>
            <person name="Sodergren E."/>
            <person name="Clifton S."/>
            <person name="Fulton L."/>
            <person name="Fulton B."/>
            <person name="Courtney L."/>
            <person name="Fronick C."/>
            <person name="Harrison M."/>
            <person name="Strong C."/>
            <person name="Farmer C."/>
            <person name="Delahaunty K."/>
            <person name="Markovic C."/>
            <person name="Hall O."/>
            <person name="Minx P."/>
            <person name="Tomlinson C."/>
            <person name="Mitreva M."/>
            <person name="Nelson J."/>
            <person name="Hou S."/>
            <person name="Wollam A."/>
            <person name="Pepin K.H."/>
            <person name="Johnson M."/>
            <person name="Bhonagiri V."/>
            <person name="Nash W.E."/>
            <person name="Warren W."/>
            <person name="Chinwalla A."/>
            <person name="Mardis E.R."/>
            <person name="Wilson R.K."/>
        </authorList>
    </citation>
    <scope>NUCLEOTIDE SEQUENCE [LARGE SCALE GENOMIC DNA]</scope>
    <source>
        <strain evidence="2">DSM 14600</strain>
    </source>
</reference>
<keyword evidence="3" id="KW-1185">Reference proteome</keyword>
<dbReference type="InterPro" id="IPR024529">
    <property type="entry name" value="ECF_trnsprt_substrate-spec"/>
</dbReference>
<comment type="caution">
    <text evidence="2">The sequence shown here is derived from an EMBL/GenBank/DDBJ whole genome shotgun (WGS) entry which is preliminary data.</text>
</comment>
<keyword evidence="1" id="KW-0812">Transmembrane</keyword>
<feature type="transmembrane region" description="Helical" evidence="1">
    <location>
        <begin position="47"/>
        <end position="68"/>
    </location>
</feature>
<feature type="transmembrane region" description="Helical" evidence="1">
    <location>
        <begin position="12"/>
        <end position="41"/>
    </location>
</feature>
<dbReference type="EMBL" id="ACIP02000002">
    <property type="protein sequence ID" value="EEP28552.1"/>
    <property type="molecule type" value="Genomic_DNA"/>
</dbReference>